<dbReference type="Proteomes" id="UP000654075">
    <property type="component" value="Unassembled WGS sequence"/>
</dbReference>
<evidence type="ECO:0000259" key="4">
    <source>
        <dbReference type="PROSITE" id="PS51858"/>
    </source>
</evidence>
<comment type="caution">
    <text evidence="5">The sequence shown here is derived from an EMBL/GenBank/DDBJ whole genome shotgun (WGS) entry which is preliminary data.</text>
</comment>
<reference evidence="5" key="1">
    <citation type="submission" date="2021-02" db="EMBL/GenBank/DDBJ databases">
        <authorList>
            <person name="Dougan E. K."/>
            <person name="Rhodes N."/>
            <person name="Thang M."/>
            <person name="Chan C."/>
        </authorList>
    </citation>
    <scope>NUCLEOTIDE SEQUENCE</scope>
</reference>
<accession>A0A813EKQ1</accession>
<organism evidence="5 6">
    <name type="scientific">Polarella glacialis</name>
    <name type="common">Dinoflagellate</name>
    <dbReference type="NCBI Taxonomy" id="89957"/>
    <lineage>
        <taxon>Eukaryota</taxon>
        <taxon>Sar</taxon>
        <taxon>Alveolata</taxon>
        <taxon>Dinophyceae</taxon>
        <taxon>Suessiales</taxon>
        <taxon>Suessiaceae</taxon>
        <taxon>Polarella</taxon>
    </lineage>
</organism>
<name>A0A813EKQ1_POLGL</name>
<sequence length="302" mass="33057">PMVFFSNNNKVQMVFLSWVNELMAPCFDPCRDCQPQGKVQRPSAALRTLRTPGHAVELAVSPLAGLRGFAGYHTSVLVAGEEYYFCPSGICCSAKIVSHQDGASMRRIYIGLSQVSGCELLDFLTEHFRQGTYDLLLKNCNSFSDCALYFLCEQRLDLRYRTVEKLAWVADDNLGLLHSITSGEYKPNPRAGDFDSQAVLRAMDAARYSDCSDSDGDANDELVFEDSGASENVFANVRWLPPGEKAAVGPAPPQLGHPQFMAAHCAPPRTMAMGAATPLFEPTRTLHRSVPAVVAFPGIIAR</sequence>
<keyword evidence="3" id="KW-0378">Hydrolase</keyword>
<dbReference type="Pfam" id="PF05903">
    <property type="entry name" value="Peptidase_C97"/>
    <property type="match status" value="1"/>
</dbReference>
<dbReference type="PANTHER" id="PTHR12378:SF7">
    <property type="entry name" value="DESUMOYLATING ISOPEPTIDASE 1"/>
    <property type="match status" value="1"/>
</dbReference>
<evidence type="ECO:0000256" key="1">
    <source>
        <dbReference type="ARBA" id="ARBA00008140"/>
    </source>
</evidence>
<dbReference type="GO" id="GO:0008233">
    <property type="term" value="F:peptidase activity"/>
    <property type="evidence" value="ECO:0007669"/>
    <property type="project" value="UniProtKB-KW"/>
</dbReference>
<evidence type="ECO:0000256" key="2">
    <source>
        <dbReference type="ARBA" id="ARBA00022670"/>
    </source>
</evidence>
<gene>
    <name evidence="5" type="ORF">PGLA1383_LOCUS17895</name>
</gene>
<dbReference type="PROSITE" id="PS51858">
    <property type="entry name" value="PPPDE"/>
    <property type="match status" value="1"/>
</dbReference>
<dbReference type="Gene3D" id="3.90.1720.30">
    <property type="entry name" value="PPPDE domains"/>
    <property type="match status" value="1"/>
</dbReference>
<evidence type="ECO:0000313" key="6">
    <source>
        <dbReference type="Proteomes" id="UP000654075"/>
    </source>
</evidence>
<comment type="similarity">
    <text evidence="1">Belongs to the DeSI family.</text>
</comment>
<dbReference type="GO" id="GO:0006508">
    <property type="term" value="P:proteolysis"/>
    <property type="evidence" value="ECO:0007669"/>
    <property type="project" value="UniProtKB-KW"/>
</dbReference>
<protein>
    <recommendedName>
        <fullName evidence="4">PPPDE domain-containing protein</fullName>
    </recommendedName>
</protein>
<dbReference type="OrthoDB" id="423488at2759"/>
<proteinExistence type="inferred from homology"/>
<feature type="non-terminal residue" evidence="5">
    <location>
        <position position="1"/>
    </location>
</feature>
<dbReference type="InterPro" id="IPR042266">
    <property type="entry name" value="PPPDE_sf"/>
</dbReference>
<dbReference type="AlphaFoldDB" id="A0A813EKQ1"/>
<dbReference type="InterPro" id="IPR008580">
    <property type="entry name" value="PPPDE_dom"/>
</dbReference>
<dbReference type="GO" id="GO:0070646">
    <property type="term" value="P:protein modification by small protein removal"/>
    <property type="evidence" value="ECO:0007669"/>
    <property type="project" value="TreeGrafter"/>
</dbReference>
<dbReference type="EMBL" id="CAJNNV010011238">
    <property type="protein sequence ID" value="CAE8599549.1"/>
    <property type="molecule type" value="Genomic_DNA"/>
</dbReference>
<keyword evidence="6" id="KW-1185">Reference proteome</keyword>
<evidence type="ECO:0000256" key="3">
    <source>
        <dbReference type="ARBA" id="ARBA00022801"/>
    </source>
</evidence>
<evidence type="ECO:0000313" key="5">
    <source>
        <dbReference type="EMBL" id="CAE8599549.1"/>
    </source>
</evidence>
<dbReference type="PANTHER" id="PTHR12378">
    <property type="entry name" value="DESUMOYLATING ISOPEPTIDASE"/>
    <property type="match status" value="1"/>
</dbReference>
<keyword evidence="2" id="KW-0645">Protease</keyword>
<feature type="domain" description="PPPDE" evidence="4">
    <location>
        <begin position="54"/>
        <end position="168"/>
    </location>
</feature>
<dbReference type="SMART" id="SM01179">
    <property type="entry name" value="DUF862"/>
    <property type="match status" value="1"/>
</dbReference>